<feature type="binding site" evidence="6">
    <location>
        <position position="171"/>
    </location>
    <ligand>
        <name>S-adenosyl-L-methionine</name>
        <dbReference type="ChEBI" id="CHEBI:59789"/>
    </ligand>
</feature>
<dbReference type="PANTHER" id="PTHR13393:SF0">
    <property type="entry name" value="RNA N6-ADENOSINE-METHYLTRANSFERASE METTL16"/>
    <property type="match status" value="1"/>
</dbReference>
<dbReference type="Pfam" id="PF05971">
    <property type="entry name" value="Methyltransf_10"/>
    <property type="match status" value="1"/>
</dbReference>
<dbReference type="EMBL" id="KN880790">
    <property type="protein sequence ID" value="KIY62376.1"/>
    <property type="molecule type" value="Genomic_DNA"/>
</dbReference>
<dbReference type="Proteomes" id="UP000054007">
    <property type="component" value="Unassembled WGS sequence"/>
</dbReference>
<evidence type="ECO:0008006" key="10">
    <source>
        <dbReference type="Google" id="ProtNLM"/>
    </source>
</evidence>
<evidence type="ECO:0000313" key="8">
    <source>
        <dbReference type="EMBL" id="KIY62376.1"/>
    </source>
</evidence>
<reference evidence="8 9" key="1">
    <citation type="journal article" date="2015" name="Fungal Genet. Biol.">
        <title>Evolution of novel wood decay mechanisms in Agaricales revealed by the genome sequences of Fistulina hepatica and Cylindrobasidium torrendii.</title>
        <authorList>
            <person name="Floudas D."/>
            <person name="Held B.W."/>
            <person name="Riley R."/>
            <person name="Nagy L.G."/>
            <person name="Koehler G."/>
            <person name="Ransdell A.S."/>
            <person name="Younus H."/>
            <person name="Chow J."/>
            <person name="Chiniquy J."/>
            <person name="Lipzen A."/>
            <person name="Tritt A."/>
            <person name="Sun H."/>
            <person name="Haridas S."/>
            <person name="LaButti K."/>
            <person name="Ohm R.A."/>
            <person name="Kues U."/>
            <person name="Blanchette R.A."/>
            <person name="Grigoriev I.V."/>
            <person name="Minto R.E."/>
            <person name="Hibbett D.S."/>
        </authorList>
    </citation>
    <scope>NUCLEOTIDE SEQUENCE [LARGE SCALE GENOMIC DNA]</scope>
    <source>
        <strain evidence="8 9">FP15055 ss-10</strain>
    </source>
</reference>
<evidence type="ECO:0000256" key="6">
    <source>
        <dbReference type="PIRSR" id="PIRSR037350-1"/>
    </source>
</evidence>
<dbReference type="Gene3D" id="3.40.50.150">
    <property type="entry name" value="Vaccinia Virus protein VP39"/>
    <property type="match status" value="1"/>
</dbReference>
<feature type="binding site" evidence="6">
    <location>
        <position position="121"/>
    </location>
    <ligand>
        <name>S-adenosyl-L-methionine</name>
        <dbReference type="ChEBI" id="CHEBI:59789"/>
    </ligand>
</feature>
<dbReference type="InterPro" id="IPR010286">
    <property type="entry name" value="METTL16/RlmF"/>
</dbReference>
<dbReference type="GO" id="GO:0005634">
    <property type="term" value="C:nucleus"/>
    <property type="evidence" value="ECO:0007669"/>
    <property type="project" value="TreeGrafter"/>
</dbReference>
<dbReference type="GO" id="GO:0070475">
    <property type="term" value="P:rRNA base methylation"/>
    <property type="evidence" value="ECO:0007669"/>
    <property type="project" value="TreeGrafter"/>
</dbReference>
<dbReference type="OrthoDB" id="514248at2759"/>
<proteinExistence type="inferred from homology"/>
<comment type="similarity">
    <text evidence="1 5">Belongs to the methyltransferase superfamily. METTL16/RlmF family.</text>
</comment>
<evidence type="ECO:0000256" key="5">
    <source>
        <dbReference type="PIRNR" id="PIRNR037350"/>
    </source>
</evidence>
<keyword evidence="9" id="KW-1185">Reference proteome</keyword>
<accession>A0A0D7AYN5</accession>
<protein>
    <recommendedName>
        <fullName evidence="10">S-adenosyl-L-methionine dependent methyltransferase</fullName>
    </recommendedName>
</protein>
<keyword evidence="3 5" id="KW-0808">Transferase</keyword>
<gene>
    <name evidence="8" type="ORF">CYLTODRAFT_438918</name>
</gene>
<dbReference type="AlphaFoldDB" id="A0A0D7AYN5"/>
<dbReference type="PANTHER" id="PTHR13393">
    <property type="entry name" value="SAM-DEPENDENT METHYLTRANSFERASE"/>
    <property type="match status" value="1"/>
</dbReference>
<keyword evidence="4 6" id="KW-0949">S-adenosyl-L-methionine</keyword>
<evidence type="ECO:0000256" key="4">
    <source>
        <dbReference type="ARBA" id="ARBA00022691"/>
    </source>
</evidence>
<sequence>MHPRNPYNVQVNFDALSDAYPPLRKHLSGSKRIIDFKNDASLRCLTQALLHRDFKLSLELPDDRLCPPVPNRLNYVLWIEDIIATQPSRDVKGVDIGTGASAIYPLLACSRNPSWAFVATELDDFSLKYAKENVTLNTLDGRIHTLKATTSGHILPMDALSNEPIDFTMCNPPFYASLEEVKRSAEGKALEPNAACTGAPVEMITAGGEAEFVGRMVKESVQHGTRCRWYTSMLGMLSSVTHVVGVIKEHNITNYAITEFIQGQTRRWAVGWSFTNERLPDSISRISNPGLRPLMPPHNTIRQQVSSTDCVQGVFDSMSGIHITKEGERSVVVTAQANTWTRSARRKRKNVDTQMKVDTDGQRDSEGELRAEPALVCAVELVTTGNLSEVVFHWRKGAERNLFESFCSHISRKLVSRE</sequence>
<evidence type="ECO:0000256" key="7">
    <source>
        <dbReference type="SAM" id="MobiDB-lite"/>
    </source>
</evidence>
<dbReference type="InterPro" id="IPR029063">
    <property type="entry name" value="SAM-dependent_MTases_sf"/>
</dbReference>
<organism evidence="8 9">
    <name type="scientific">Cylindrobasidium torrendii FP15055 ss-10</name>
    <dbReference type="NCBI Taxonomy" id="1314674"/>
    <lineage>
        <taxon>Eukaryota</taxon>
        <taxon>Fungi</taxon>
        <taxon>Dikarya</taxon>
        <taxon>Basidiomycota</taxon>
        <taxon>Agaricomycotina</taxon>
        <taxon>Agaricomycetes</taxon>
        <taxon>Agaricomycetidae</taxon>
        <taxon>Agaricales</taxon>
        <taxon>Marasmiineae</taxon>
        <taxon>Physalacriaceae</taxon>
        <taxon>Cylindrobasidium</taxon>
    </lineage>
</organism>
<name>A0A0D7AYN5_9AGAR</name>
<dbReference type="GO" id="GO:0008168">
    <property type="term" value="F:methyltransferase activity"/>
    <property type="evidence" value="ECO:0007669"/>
    <property type="project" value="UniProtKB-KW"/>
</dbReference>
<dbReference type="PIRSF" id="PIRSF037350">
    <property type="entry name" value="Mtase_ZK1128_prd"/>
    <property type="match status" value="1"/>
</dbReference>
<feature type="binding site" evidence="6">
    <location>
        <position position="72"/>
    </location>
    <ligand>
        <name>S-adenosyl-L-methionine</name>
        <dbReference type="ChEBI" id="CHEBI:59789"/>
    </ligand>
</feature>
<keyword evidence="2 5" id="KW-0489">Methyltransferase</keyword>
<dbReference type="SUPFAM" id="SSF53335">
    <property type="entry name" value="S-adenosyl-L-methionine-dependent methyltransferases"/>
    <property type="match status" value="1"/>
</dbReference>
<feature type="binding site" evidence="6">
    <location>
        <position position="97"/>
    </location>
    <ligand>
        <name>S-adenosyl-L-methionine</name>
        <dbReference type="ChEBI" id="CHEBI:59789"/>
    </ligand>
</feature>
<dbReference type="STRING" id="1314674.A0A0D7AYN5"/>
<evidence type="ECO:0000256" key="1">
    <source>
        <dbReference type="ARBA" id="ARBA00005878"/>
    </source>
</evidence>
<evidence type="ECO:0000256" key="2">
    <source>
        <dbReference type="ARBA" id="ARBA00022603"/>
    </source>
</evidence>
<evidence type="ECO:0000313" key="9">
    <source>
        <dbReference type="Proteomes" id="UP000054007"/>
    </source>
</evidence>
<feature type="region of interest" description="Disordered" evidence="7">
    <location>
        <begin position="344"/>
        <end position="367"/>
    </location>
</feature>
<evidence type="ECO:0000256" key="3">
    <source>
        <dbReference type="ARBA" id="ARBA00022679"/>
    </source>
</evidence>
<dbReference type="InterPro" id="IPR017182">
    <property type="entry name" value="METTL16/PsiM"/>
</dbReference>
<feature type="compositionally biased region" description="Basic and acidic residues" evidence="7">
    <location>
        <begin position="355"/>
        <end position="367"/>
    </location>
</feature>
<dbReference type="CDD" id="cd02440">
    <property type="entry name" value="AdoMet_MTases"/>
    <property type="match status" value="1"/>
</dbReference>